<accession>A0A9D8KG72</accession>
<evidence type="ECO:0000259" key="1">
    <source>
        <dbReference type="Pfam" id="PF13439"/>
    </source>
</evidence>
<dbReference type="Pfam" id="PF13692">
    <property type="entry name" value="Glyco_trans_1_4"/>
    <property type="match status" value="1"/>
</dbReference>
<dbReference type="PANTHER" id="PTHR45947:SF3">
    <property type="entry name" value="SULFOQUINOVOSYL TRANSFERASE SQD2"/>
    <property type="match status" value="1"/>
</dbReference>
<feature type="domain" description="Glycosyltransferase subfamily 4-like N-terminal" evidence="1">
    <location>
        <begin position="21"/>
        <end position="189"/>
    </location>
</feature>
<proteinExistence type="predicted"/>
<dbReference type="InterPro" id="IPR028098">
    <property type="entry name" value="Glyco_trans_4-like_N"/>
</dbReference>
<reference evidence="2" key="2">
    <citation type="submission" date="2021-01" db="EMBL/GenBank/DDBJ databases">
        <authorList>
            <person name="Hahn C.R."/>
            <person name="Youssef N.H."/>
            <person name="Elshahed M."/>
        </authorList>
    </citation>
    <scope>NUCLEOTIDE SEQUENCE</scope>
    <source>
        <strain evidence="2">Zod_Metabat.24</strain>
    </source>
</reference>
<comment type="caution">
    <text evidence="2">The sequence shown here is derived from an EMBL/GenBank/DDBJ whole genome shotgun (WGS) entry which is preliminary data.</text>
</comment>
<evidence type="ECO:0000313" key="2">
    <source>
        <dbReference type="EMBL" id="MBN1574465.1"/>
    </source>
</evidence>
<dbReference type="AlphaFoldDB" id="A0A9D8KG72"/>
<dbReference type="Gene3D" id="3.40.50.2000">
    <property type="entry name" value="Glycogen Phosphorylase B"/>
    <property type="match status" value="2"/>
</dbReference>
<dbReference type="CDD" id="cd03801">
    <property type="entry name" value="GT4_PimA-like"/>
    <property type="match status" value="1"/>
</dbReference>
<dbReference type="GO" id="GO:0016757">
    <property type="term" value="F:glycosyltransferase activity"/>
    <property type="evidence" value="ECO:0007669"/>
    <property type="project" value="TreeGrafter"/>
</dbReference>
<name>A0A9D8KG72_9DELT</name>
<dbReference type="PANTHER" id="PTHR45947">
    <property type="entry name" value="SULFOQUINOVOSYL TRANSFERASE SQD2"/>
    <property type="match status" value="1"/>
</dbReference>
<dbReference type="EMBL" id="JAFGIX010000080">
    <property type="protein sequence ID" value="MBN1574465.1"/>
    <property type="molecule type" value="Genomic_DNA"/>
</dbReference>
<dbReference type="InterPro" id="IPR050194">
    <property type="entry name" value="Glycosyltransferase_grp1"/>
</dbReference>
<sequence length="407" mass="45467">MDRLSQPRILMVISQFHPNKGGAERQMLRLSEALVKKGVPVMIVAGAYPNEERETSIGDTVIHKNRIWGIRDKRGNYRLGSYTYMLTLLLFLIIHREEYDIIHAHIAGHNAVLCALAAALLKKGFLIKVANSGRGSDLSGLEKTPLFGNIFLNQVKRADRIVAINPNIKDELLQYGFDLDKIVEIPNGIMPVTVVKGKRDEIRSSLKIAPSSRVVVFTGTFSEQKNIRLLIESWEAVVSQVDDALLIMLGDGPEYEYVKRAARNIKGVLTPGRVSNVYEYLAAADIFVLPSRYEGISNSLLEAMCMGLTAVVSDIPGNLRLIAKEGEEPKYIYEEDSVKIYSSGIAVSEGDTKSLTRGLIRAIKDVKSSDNMAKRGRRRIEKDFNLDNIADLYIDQYNTILGRIKQD</sequence>
<reference evidence="2" key="1">
    <citation type="journal article" date="2021" name="Environ. Microbiol.">
        <title>Genomic characterization of three novel Desulfobacterota classes expand the metabolic and phylogenetic diversity of the phylum.</title>
        <authorList>
            <person name="Murphy C.L."/>
            <person name="Biggerstaff J."/>
            <person name="Eichhorn A."/>
            <person name="Ewing E."/>
            <person name="Shahan R."/>
            <person name="Soriano D."/>
            <person name="Stewart S."/>
            <person name="VanMol K."/>
            <person name="Walker R."/>
            <person name="Walters P."/>
            <person name="Elshahed M.S."/>
            <person name="Youssef N.H."/>
        </authorList>
    </citation>
    <scope>NUCLEOTIDE SEQUENCE</scope>
    <source>
        <strain evidence="2">Zod_Metabat.24</strain>
    </source>
</reference>
<protein>
    <submittedName>
        <fullName evidence="2">Glycosyltransferase family 4 protein</fullName>
    </submittedName>
</protein>
<evidence type="ECO:0000313" key="3">
    <source>
        <dbReference type="Proteomes" id="UP000809273"/>
    </source>
</evidence>
<dbReference type="Proteomes" id="UP000809273">
    <property type="component" value="Unassembled WGS sequence"/>
</dbReference>
<dbReference type="Pfam" id="PF13439">
    <property type="entry name" value="Glyco_transf_4"/>
    <property type="match status" value="1"/>
</dbReference>
<organism evidence="2 3">
    <name type="scientific">Candidatus Zymogenus saltonus</name>
    <dbReference type="NCBI Taxonomy" id="2844893"/>
    <lineage>
        <taxon>Bacteria</taxon>
        <taxon>Deltaproteobacteria</taxon>
        <taxon>Candidatus Zymogenia</taxon>
        <taxon>Candidatus Zymogeniales</taxon>
        <taxon>Candidatus Zymogenaceae</taxon>
        <taxon>Candidatus Zymogenus</taxon>
    </lineage>
</organism>
<dbReference type="SUPFAM" id="SSF53756">
    <property type="entry name" value="UDP-Glycosyltransferase/glycogen phosphorylase"/>
    <property type="match status" value="1"/>
</dbReference>
<gene>
    <name evidence="2" type="ORF">JW984_14810</name>
</gene>